<reference evidence="2" key="1">
    <citation type="submission" date="2020-08" db="EMBL/GenBank/DDBJ databases">
        <title>Multicomponent nature underlies the extraordinary mechanical properties of spider dragline silk.</title>
        <authorList>
            <person name="Kono N."/>
            <person name="Nakamura H."/>
            <person name="Mori M."/>
            <person name="Yoshida Y."/>
            <person name="Ohtoshi R."/>
            <person name="Malay A.D."/>
            <person name="Moran D.A.P."/>
            <person name="Tomita M."/>
            <person name="Numata K."/>
            <person name="Arakawa K."/>
        </authorList>
    </citation>
    <scope>NUCLEOTIDE SEQUENCE</scope>
</reference>
<feature type="region of interest" description="Disordered" evidence="1">
    <location>
        <begin position="1"/>
        <end position="57"/>
    </location>
</feature>
<feature type="compositionally biased region" description="Polar residues" evidence="1">
    <location>
        <begin position="1"/>
        <end position="14"/>
    </location>
</feature>
<gene>
    <name evidence="2" type="primary">NCL1_18111</name>
    <name evidence="2" type="ORF">TNCV_4301321</name>
</gene>
<dbReference type="EMBL" id="BMAU01021204">
    <property type="protein sequence ID" value="GFX98957.1"/>
    <property type="molecule type" value="Genomic_DNA"/>
</dbReference>
<evidence type="ECO:0000313" key="2">
    <source>
        <dbReference type="EMBL" id="GFX98957.1"/>
    </source>
</evidence>
<evidence type="ECO:0000256" key="1">
    <source>
        <dbReference type="SAM" id="MobiDB-lite"/>
    </source>
</evidence>
<sequence length="123" mass="14146">MEQSNKHITNSETLTSERERNLAKENGETQANINDENMQEFDGQQPSDKDIIQPEDISNAPTEKCFENVGDEAHFWLNGYVNKQNCRIWSEANPQVYVETPLHPEKLTVWCALWAGGILLQKR</sequence>
<organism evidence="2 3">
    <name type="scientific">Trichonephila clavipes</name>
    <name type="common">Golden silk orbweaver</name>
    <name type="synonym">Nephila clavipes</name>
    <dbReference type="NCBI Taxonomy" id="2585209"/>
    <lineage>
        <taxon>Eukaryota</taxon>
        <taxon>Metazoa</taxon>
        <taxon>Ecdysozoa</taxon>
        <taxon>Arthropoda</taxon>
        <taxon>Chelicerata</taxon>
        <taxon>Arachnida</taxon>
        <taxon>Araneae</taxon>
        <taxon>Araneomorphae</taxon>
        <taxon>Entelegynae</taxon>
        <taxon>Araneoidea</taxon>
        <taxon>Nephilidae</taxon>
        <taxon>Trichonephila</taxon>
    </lineage>
</organism>
<name>A0A8X6V8N0_TRICX</name>
<keyword evidence="3" id="KW-1185">Reference proteome</keyword>
<feature type="compositionally biased region" description="Basic and acidic residues" evidence="1">
    <location>
        <begin position="15"/>
        <end position="27"/>
    </location>
</feature>
<comment type="caution">
    <text evidence="2">The sequence shown here is derived from an EMBL/GenBank/DDBJ whole genome shotgun (WGS) entry which is preliminary data.</text>
</comment>
<feature type="compositionally biased region" description="Polar residues" evidence="1">
    <location>
        <begin position="28"/>
        <end position="46"/>
    </location>
</feature>
<dbReference type="AlphaFoldDB" id="A0A8X6V8N0"/>
<proteinExistence type="predicted"/>
<dbReference type="Proteomes" id="UP000887159">
    <property type="component" value="Unassembled WGS sequence"/>
</dbReference>
<evidence type="ECO:0000313" key="3">
    <source>
        <dbReference type="Proteomes" id="UP000887159"/>
    </source>
</evidence>
<accession>A0A8X6V8N0</accession>
<protein>
    <submittedName>
        <fullName evidence="2">Uncharacterized protein</fullName>
    </submittedName>
</protein>